<proteinExistence type="predicted"/>
<dbReference type="Proteomes" id="UP001223586">
    <property type="component" value="Unassembled WGS sequence"/>
</dbReference>
<accession>A0ABT9WS49</accession>
<name>A0ABT9WS49_9BACI</name>
<evidence type="ECO:0008006" key="4">
    <source>
        <dbReference type="Google" id="ProtNLM"/>
    </source>
</evidence>
<feature type="transmembrane region" description="Helical" evidence="1">
    <location>
        <begin position="174"/>
        <end position="198"/>
    </location>
</feature>
<reference evidence="2 3" key="1">
    <citation type="submission" date="2023-07" db="EMBL/GenBank/DDBJ databases">
        <title>Genomic Encyclopedia of Type Strains, Phase IV (KMG-IV): sequencing the most valuable type-strain genomes for metagenomic binning, comparative biology and taxonomic classification.</title>
        <authorList>
            <person name="Goeker M."/>
        </authorList>
    </citation>
    <scope>NUCLEOTIDE SEQUENCE [LARGE SCALE GENOMIC DNA]</scope>
    <source>
        <strain evidence="2 3">DSM 23837</strain>
    </source>
</reference>
<dbReference type="EMBL" id="JAUSTT010000010">
    <property type="protein sequence ID" value="MDQ0176111.1"/>
    <property type="molecule type" value="Genomic_DNA"/>
</dbReference>
<organism evidence="2 3">
    <name type="scientific">Bacillus chungangensis</name>
    <dbReference type="NCBI Taxonomy" id="587633"/>
    <lineage>
        <taxon>Bacteria</taxon>
        <taxon>Bacillati</taxon>
        <taxon>Bacillota</taxon>
        <taxon>Bacilli</taxon>
        <taxon>Bacillales</taxon>
        <taxon>Bacillaceae</taxon>
        <taxon>Bacillus</taxon>
    </lineage>
</organism>
<feature type="transmembrane region" description="Helical" evidence="1">
    <location>
        <begin position="261"/>
        <end position="279"/>
    </location>
</feature>
<gene>
    <name evidence="2" type="ORF">J2S08_001947</name>
</gene>
<keyword evidence="1" id="KW-1133">Transmembrane helix</keyword>
<dbReference type="RefSeq" id="WP_307229000.1">
    <property type="nucleotide sequence ID" value="NZ_JAUSTT010000010.1"/>
</dbReference>
<protein>
    <recommendedName>
        <fullName evidence="4">ABC transporter permease</fullName>
    </recommendedName>
</protein>
<keyword evidence="1" id="KW-0812">Transmembrane</keyword>
<evidence type="ECO:0000313" key="2">
    <source>
        <dbReference type="EMBL" id="MDQ0176111.1"/>
    </source>
</evidence>
<feature type="transmembrane region" description="Helical" evidence="1">
    <location>
        <begin position="227"/>
        <end position="249"/>
    </location>
</feature>
<keyword evidence="3" id="KW-1185">Reference proteome</keyword>
<evidence type="ECO:0000313" key="3">
    <source>
        <dbReference type="Proteomes" id="UP001223586"/>
    </source>
</evidence>
<sequence>MIWGIFYFDYINMINNGYINKNAITFTMEQKEKPLKRSNSKFILLQVSDENPRLKYVWFNGNVTLPPIKYEFKTDIHHPNEKIAIIGRNVNIHNVPPDYKVVGYFDTPNSYKLNSEIWLIPDSFQFDFTIGNLFIFHTPNSNKLEIIHKIINQNPINMITQENAGTYLLHSNKYFMISINIGLLFTIAIFMLIGMIWLSKEKYFIRIMYLHGYSRNEIFLKLLTYKLLPYVFITIPLLLIALVVQHAIFPLWSHYWINNSIYLFSGLVLYLIVSCFAVVKWNTVEKGGR</sequence>
<keyword evidence="1" id="KW-0472">Membrane</keyword>
<evidence type="ECO:0000256" key="1">
    <source>
        <dbReference type="SAM" id="Phobius"/>
    </source>
</evidence>
<comment type="caution">
    <text evidence="2">The sequence shown here is derived from an EMBL/GenBank/DDBJ whole genome shotgun (WGS) entry which is preliminary data.</text>
</comment>